<dbReference type="EMBL" id="FNKL01000002">
    <property type="protein sequence ID" value="SDQ42348.1"/>
    <property type="molecule type" value="Genomic_DNA"/>
</dbReference>
<gene>
    <name evidence="2" type="ORF">SAMN05421664_1552</name>
</gene>
<reference evidence="3" key="1">
    <citation type="submission" date="2016-10" db="EMBL/GenBank/DDBJ databases">
        <authorList>
            <person name="Varghese N."/>
            <person name="Submissions S."/>
        </authorList>
    </citation>
    <scope>NUCLEOTIDE SEQUENCE [LARGE SCALE GENOMIC DNA]</scope>
    <source>
        <strain evidence="3">DSM 17072</strain>
    </source>
</reference>
<proteinExistence type="predicted"/>
<dbReference type="Pfam" id="PF10263">
    <property type="entry name" value="SprT-like"/>
    <property type="match status" value="1"/>
</dbReference>
<evidence type="ECO:0000259" key="1">
    <source>
        <dbReference type="Pfam" id="PF10263"/>
    </source>
</evidence>
<sequence>MSIHSLEKYLPQNTLQYLKTWFADYYIHIKVSRNRNSKLGDYRKLPDHSHEITINSTLVPQLFFFVLTHELAHLIAFEKYGRRISPHGNEWKETFRQMLLQSLDVYEEELRPIIVKFSKSPKANFMASPDLVKYFHIEKQDDTLQFIEELKKGEYFLYRNEKYLLEGLIKKNYLCKNLATGRKYSFKPLARVQKCS</sequence>
<name>A0A1H1ARE8_9FLAO</name>
<feature type="domain" description="SprT-like" evidence="1">
    <location>
        <begin position="26"/>
        <end position="98"/>
    </location>
</feature>
<dbReference type="InterPro" id="IPR006640">
    <property type="entry name" value="SprT-like_domain"/>
</dbReference>
<dbReference type="AlphaFoldDB" id="A0A1H1ARE8"/>
<evidence type="ECO:0000313" key="2">
    <source>
        <dbReference type="EMBL" id="SDQ42348.1"/>
    </source>
</evidence>
<protein>
    <submittedName>
        <fullName evidence="2">SprT-like family protein</fullName>
    </submittedName>
</protein>
<organism evidence="2 3">
    <name type="scientific">Chryseobacterium soldanellicola</name>
    <dbReference type="NCBI Taxonomy" id="311333"/>
    <lineage>
        <taxon>Bacteria</taxon>
        <taxon>Pseudomonadati</taxon>
        <taxon>Bacteroidota</taxon>
        <taxon>Flavobacteriia</taxon>
        <taxon>Flavobacteriales</taxon>
        <taxon>Weeksellaceae</taxon>
        <taxon>Chryseobacterium group</taxon>
        <taxon>Chryseobacterium</taxon>
    </lineage>
</organism>
<evidence type="ECO:0000313" key="3">
    <source>
        <dbReference type="Proteomes" id="UP000199627"/>
    </source>
</evidence>
<keyword evidence="3" id="KW-1185">Reference proteome</keyword>
<dbReference type="RefSeq" id="WP_089755167.1">
    <property type="nucleotide sequence ID" value="NZ_FNKL01000002.1"/>
</dbReference>
<dbReference type="STRING" id="311333.SAMN05421664_1552"/>
<dbReference type="Proteomes" id="UP000199627">
    <property type="component" value="Unassembled WGS sequence"/>
</dbReference>
<dbReference type="GO" id="GO:0006950">
    <property type="term" value="P:response to stress"/>
    <property type="evidence" value="ECO:0007669"/>
    <property type="project" value="UniProtKB-ARBA"/>
</dbReference>
<accession>A0A1H1ARE8</accession>
<dbReference type="OrthoDB" id="267364at2"/>